<organism evidence="2 3">
    <name type="scientific">Bdellovibrio reynosensis</name>
    <dbReference type="NCBI Taxonomy" id="2835041"/>
    <lineage>
        <taxon>Bacteria</taxon>
        <taxon>Pseudomonadati</taxon>
        <taxon>Bdellovibrionota</taxon>
        <taxon>Bdellovibrionia</taxon>
        <taxon>Bdellovibrionales</taxon>
        <taxon>Pseudobdellovibrionaceae</taxon>
        <taxon>Bdellovibrio</taxon>
    </lineage>
</organism>
<name>A0ABY4C8M3_9BACT</name>
<evidence type="ECO:0000256" key="1">
    <source>
        <dbReference type="SAM" id="SignalP"/>
    </source>
</evidence>
<evidence type="ECO:0000313" key="3">
    <source>
        <dbReference type="Proteomes" id="UP000830116"/>
    </source>
</evidence>
<dbReference type="RefSeq" id="WP_243537779.1">
    <property type="nucleotide sequence ID" value="NZ_CP093442.1"/>
</dbReference>
<dbReference type="Proteomes" id="UP000830116">
    <property type="component" value="Chromosome"/>
</dbReference>
<sequence length="118" mass="12976">MKMRFLIAAVFCSLFTFAGFVSAAEKLQIVANEKVCMVTNMVFPRTQIPVSHQGKTYYGCCENCKKTLSEDASARVSVDPVSGKSVDKAKAVIAAKEDGTVIYFESKKTFEKFAKQGK</sequence>
<reference evidence="2" key="1">
    <citation type="submission" date="2022-03" db="EMBL/GenBank/DDBJ databases">
        <title>Genome Identification and Characterization of new species Bdellovibrio reynosense LBG001 sp. nov. from a Mexico soil sample.</title>
        <authorList>
            <person name="Camilli A."/>
            <person name="Ajao Y."/>
            <person name="Guo X."/>
        </authorList>
    </citation>
    <scope>NUCLEOTIDE SEQUENCE</scope>
    <source>
        <strain evidence="2">LBG001</strain>
    </source>
</reference>
<gene>
    <name evidence="2" type="ORF">MNR06_00045</name>
</gene>
<accession>A0ABY4C8M3</accession>
<keyword evidence="3" id="KW-1185">Reference proteome</keyword>
<evidence type="ECO:0000313" key="2">
    <source>
        <dbReference type="EMBL" id="UOF01343.1"/>
    </source>
</evidence>
<feature type="signal peptide" evidence="1">
    <location>
        <begin position="1"/>
        <end position="23"/>
    </location>
</feature>
<keyword evidence="1" id="KW-0732">Signal</keyword>
<proteinExistence type="predicted"/>
<feature type="chain" id="PRO_5045503742" evidence="1">
    <location>
        <begin position="24"/>
        <end position="118"/>
    </location>
</feature>
<dbReference type="EMBL" id="CP093442">
    <property type="protein sequence ID" value="UOF01343.1"/>
    <property type="molecule type" value="Genomic_DNA"/>
</dbReference>
<protein>
    <submittedName>
        <fullName evidence="2">TRASH domain-containing protein</fullName>
    </submittedName>
</protein>